<feature type="non-terminal residue" evidence="2">
    <location>
        <position position="1"/>
    </location>
</feature>
<organism evidence="2">
    <name type="scientific">Homalodisca liturata</name>
    <dbReference type="NCBI Taxonomy" id="320908"/>
    <lineage>
        <taxon>Eukaryota</taxon>
        <taxon>Metazoa</taxon>
        <taxon>Ecdysozoa</taxon>
        <taxon>Arthropoda</taxon>
        <taxon>Hexapoda</taxon>
        <taxon>Insecta</taxon>
        <taxon>Pterygota</taxon>
        <taxon>Neoptera</taxon>
        <taxon>Paraneoptera</taxon>
        <taxon>Hemiptera</taxon>
        <taxon>Auchenorrhyncha</taxon>
        <taxon>Membracoidea</taxon>
        <taxon>Cicadellidae</taxon>
        <taxon>Cicadellinae</taxon>
        <taxon>Proconiini</taxon>
        <taxon>Homalodisca</taxon>
    </lineage>
</organism>
<feature type="non-terminal residue" evidence="2">
    <location>
        <position position="130"/>
    </location>
</feature>
<dbReference type="AlphaFoldDB" id="A0A1B6IGK2"/>
<dbReference type="EMBL" id="GECU01021663">
    <property type="protein sequence ID" value="JAS86043.1"/>
    <property type="molecule type" value="Transcribed_RNA"/>
</dbReference>
<feature type="region of interest" description="Disordered" evidence="1">
    <location>
        <begin position="1"/>
        <end position="35"/>
    </location>
</feature>
<feature type="region of interest" description="Disordered" evidence="1">
    <location>
        <begin position="79"/>
        <end position="130"/>
    </location>
</feature>
<sequence length="130" mass="14332">DPNESTDEINRLPPSTPDNPLTSTQKTSREGDDSLIYLDSVSCVPKEEQSMTTENLLHPTTTTTVTPILLDYDREALTTTASTSSFGYSNQLRPDDPNESTDEINRLPPSTPDNPLTSTQQTSREDDDSL</sequence>
<feature type="compositionally biased region" description="Polar residues" evidence="1">
    <location>
        <begin position="79"/>
        <end position="92"/>
    </location>
</feature>
<gene>
    <name evidence="2" type="ORF">g.30140</name>
</gene>
<evidence type="ECO:0000313" key="2">
    <source>
        <dbReference type="EMBL" id="JAS86043.1"/>
    </source>
</evidence>
<feature type="compositionally biased region" description="Polar residues" evidence="1">
    <location>
        <begin position="113"/>
        <end position="122"/>
    </location>
</feature>
<name>A0A1B6IGK2_9HEMI</name>
<evidence type="ECO:0000256" key="1">
    <source>
        <dbReference type="SAM" id="MobiDB-lite"/>
    </source>
</evidence>
<reference evidence="2" key="1">
    <citation type="submission" date="2015-11" db="EMBL/GenBank/DDBJ databases">
        <title>De novo transcriptome assembly of four potential Pierce s Disease insect vectors from Arizona vineyards.</title>
        <authorList>
            <person name="Tassone E.E."/>
        </authorList>
    </citation>
    <scope>NUCLEOTIDE SEQUENCE</scope>
</reference>
<accession>A0A1B6IGK2</accession>
<proteinExistence type="predicted"/>
<protein>
    <submittedName>
        <fullName evidence="2">Uncharacterized protein</fullName>
    </submittedName>
</protein>